<dbReference type="Pfam" id="PF03331">
    <property type="entry name" value="LpxC"/>
    <property type="match status" value="1"/>
</dbReference>
<feature type="binding site" evidence="12">
    <location>
        <position position="238"/>
    </location>
    <ligand>
        <name>Zn(2+)</name>
        <dbReference type="ChEBI" id="CHEBI:29105"/>
    </ligand>
</feature>
<name>A0A328BIH1_9CAUL</name>
<evidence type="ECO:0000256" key="8">
    <source>
        <dbReference type="ARBA" id="ARBA00022801"/>
    </source>
</evidence>
<dbReference type="Gene3D" id="3.30.1700.10">
    <property type="entry name" value="lpxc deacetylase, domain 2"/>
    <property type="match status" value="1"/>
</dbReference>
<dbReference type="SUPFAM" id="SSF54211">
    <property type="entry name" value="Ribosomal protein S5 domain 2-like"/>
    <property type="match status" value="2"/>
</dbReference>
<dbReference type="GO" id="GO:0009245">
    <property type="term" value="P:lipid A biosynthetic process"/>
    <property type="evidence" value="ECO:0007669"/>
    <property type="project" value="UniProtKB-UniRule"/>
</dbReference>
<comment type="function">
    <text evidence="2 12">Catalyzes the hydrolysis of UDP-3-O-myristoyl-N-acetylglucosamine to form UDP-3-O-myristoylglucosamine and acetate, the committed step in lipid A biosynthesis.</text>
</comment>
<evidence type="ECO:0000256" key="9">
    <source>
        <dbReference type="ARBA" id="ARBA00022833"/>
    </source>
</evidence>
<dbReference type="EMBL" id="QFYS01000003">
    <property type="protein sequence ID" value="RAK66455.1"/>
    <property type="molecule type" value="Genomic_DNA"/>
</dbReference>
<dbReference type="UniPathway" id="UPA00359">
    <property type="reaction ID" value="UER00478"/>
</dbReference>
<dbReference type="Proteomes" id="UP000249524">
    <property type="component" value="Unassembled WGS sequence"/>
</dbReference>
<protein>
    <recommendedName>
        <fullName evidence="4 12">UDP-3-O-acyl-N-acetylglucosamine deacetylase</fullName>
        <shortName evidence="12">UDP-3-O-acyl-GlcNAc deacetylase</shortName>
        <ecNumber evidence="4 12">3.5.1.108</ecNumber>
    </recommendedName>
    <alternativeName>
        <fullName evidence="12">UDP-3-O-[R-3-hydroxymyristoyl]-N-acetylglucosamine deacetylase</fullName>
    </alternativeName>
</protein>
<dbReference type="PANTHER" id="PTHR33694:SF1">
    <property type="entry name" value="UDP-3-O-ACYL-N-ACETYLGLUCOSAMINE DEACETYLASE 1, MITOCHONDRIAL-RELATED"/>
    <property type="match status" value="1"/>
</dbReference>
<dbReference type="AlphaFoldDB" id="A0A328BIH1"/>
<keyword evidence="5 12" id="KW-0444">Lipid biosynthesis</keyword>
<evidence type="ECO:0000256" key="10">
    <source>
        <dbReference type="ARBA" id="ARBA00023098"/>
    </source>
</evidence>
<dbReference type="NCBIfam" id="TIGR00325">
    <property type="entry name" value="lpxC"/>
    <property type="match status" value="1"/>
</dbReference>
<dbReference type="HAMAP" id="MF_00388">
    <property type="entry name" value="LpxC"/>
    <property type="match status" value="1"/>
</dbReference>
<evidence type="ECO:0000256" key="12">
    <source>
        <dbReference type="HAMAP-Rule" id="MF_00388"/>
    </source>
</evidence>
<dbReference type="Gene3D" id="3.30.230.20">
    <property type="entry name" value="lpxc deacetylase, domain 1"/>
    <property type="match status" value="1"/>
</dbReference>
<dbReference type="RefSeq" id="WP_111275764.1">
    <property type="nucleotide sequence ID" value="NZ_QFYS01000003.1"/>
</dbReference>
<dbReference type="InterPro" id="IPR011334">
    <property type="entry name" value="UDP-acyl_GlcNac_deAcase_C"/>
</dbReference>
<organism evidence="13 14">
    <name type="scientific">Phenylobacterium kunshanense</name>
    <dbReference type="NCBI Taxonomy" id="1445034"/>
    <lineage>
        <taxon>Bacteria</taxon>
        <taxon>Pseudomonadati</taxon>
        <taxon>Pseudomonadota</taxon>
        <taxon>Alphaproteobacteria</taxon>
        <taxon>Caulobacterales</taxon>
        <taxon>Caulobacteraceae</taxon>
        <taxon>Phenylobacterium</taxon>
    </lineage>
</organism>
<dbReference type="GO" id="GO:0016020">
    <property type="term" value="C:membrane"/>
    <property type="evidence" value="ECO:0007669"/>
    <property type="project" value="GOC"/>
</dbReference>
<evidence type="ECO:0000256" key="3">
    <source>
        <dbReference type="ARBA" id="ARBA00005002"/>
    </source>
</evidence>
<comment type="similarity">
    <text evidence="12">Belongs to the LpxC family.</text>
</comment>
<evidence type="ECO:0000256" key="4">
    <source>
        <dbReference type="ARBA" id="ARBA00012745"/>
    </source>
</evidence>
<evidence type="ECO:0000256" key="1">
    <source>
        <dbReference type="ARBA" id="ARBA00001947"/>
    </source>
</evidence>
<dbReference type="GO" id="GO:0103117">
    <property type="term" value="F:UDP-3-O-acyl-N-acetylglucosamine deacetylase activity"/>
    <property type="evidence" value="ECO:0007669"/>
    <property type="project" value="UniProtKB-UniRule"/>
</dbReference>
<proteinExistence type="inferred from homology"/>
<evidence type="ECO:0000313" key="13">
    <source>
        <dbReference type="EMBL" id="RAK66455.1"/>
    </source>
</evidence>
<dbReference type="EC" id="3.5.1.108" evidence="4 12"/>
<dbReference type="GO" id="GO:0046872">
    <property type="term" value="F:metal ion binding"/>
    <property type="evidence" value="ECO:0007669"/>
    <property type="project" value="UniProtKB-KW"/>
</dbReference>
<keyword evidence="6 12" id="KW-0441">Lipid A biosynthesis</keyword>
<comment type="caution">
    <text evidence="13">The sequence shown here is derived from an EMBL/GenBank/DDBJ whole genome shotgun (WGS) entry which is preliminary data.</text>
</comment>
<evidence type="ECO:0000256" key="6">
    <source>
        <dbReference type="ARBA" id="ARBA00022556"/>
    </source>
</evidence>
<comment type="pathway">
    <text evidence="3 12">Glycolipid biosynthesis; lipid IV(A) biosynthesis; lipid IV(A) from (3R)-3-hydroxytetradecanoyl-[acyl-carrier-protein] and UDP-N-acetyl-alpha-D-glucosamine: step 2/6.</text>
</comment>
<keyword evidence="9 12" id="KW-0862">Zinc</keyword>
<dbReference type="InterPro" id="IPR015870">
    <property type="entry name" value="UDP-acyl_N-AcGlcN_deAcase_N"/>
</dbReference>
<keyword evidence="10 12" id="KW-0443">Lipid metabolism</keyword>
<feature type="binding site" evidence="12">
    <location>
        <position position="242"/>
    </location>
    <ligand>
        <name>Zn(2+)</name>
        <dbReference type="ChEBI" id="CHEBI:29105"/>
    </ligand>
</feature>
<evidence type="ECO:0000256" key="7">
    <source>
        <dbReference type="ARBA" id="ARBA00022723"/>
    </source>
</evidence>
<dbReference type="InterPro" id="IPR004463">
    <property type="entry name" value="UDP-acyl_GlcNac_deAcase"/>
</dbReference>
<sequence length="295" mass="31924">MAGFQHTVRSPALFAGVGVHTGEYTRVSVRPAGADAGITFVRTDVRDRDNQIRVTGEAVCKTQLGTVIGNADGVTVSTIEHLMAAFAMLGVDNAVVELDGPEMPIMDGSSVAFVRLLDRAGLRPQEAPRRFIEILKTVEVVEGDKRAALKPADGFEVAFEIRFDTAAIGRQAIDMAMDEQAFRDELADCRTFGFLREVEALRAMGLARGGSMENCVVIDGDRVLNPEGLRRPDEFVRHKALDAIGDLYVLGAPILGRFEGVLAGHGLNNALVRALLARPDAWRVVTLAEDLREAV</sequence>
<evidence type="ECO:0000256" key="2">
    <source>
        <dbReference type="ARBA" id="ARBA00002923"/>
    </source>
</evidence>
<dbReference type="OrthoDB" id="9802746at2"/>
<keyword evidence="8 12" id="KW-0378">Hydrolase</keyword>
<evidence type="ECO:0000313" key="14">
    <source>
        <dbReference type="Proteomes" id="UP000249524"/>
    </source>
</evidence>
<evidence type="ECO:0000256" key="5">
    <source>
        <dbReference type="ARBA" id="ARBA00022516"/>
    </source>
</evidence>
<reference evidence="13 14" key="1">
    <citation type="submission" date="2018-05" db="EMBL/GenBank/DDBJ databases">
        <authorList>
            <person name="Lanie J.A."/>
            <person name="Ng W.-L."/>
            <person name="Kazmierczak K.M."/>
            <person name="Andrzejewski T.M."/>
            <person name="Davidsen T.M."/>
            <person name="Wayne K.J."/>
            <person name="Tettelin H."/>
            <person name="Glass J.I."/>
            <person name="Rusch D."/>
            <person name="Podicherti R."/>
            <person name="Tsui H.-C.T."/>
            <person name="Winkler M.E."/>
        </authorList>
    </citation>
    <scope>NUCLEOTIDE SEQUENCE [LARGE SCALE GENOMIC DNA]</scope>
    <source>
        <strain evidence="13 14">BUT-10</strain>
    </source>
</reference>
<evidence type="ECO:0000256" key="11">
    <source>
        <dbReference type="ARBA" id="ARBA00024535"/>
    </source>
</evidence>
<feature type="binding site" evidence="12">
    <location>
        <position position="81"/>
    </location>
    <ligand>
        <name>Zn(2+)</name>
        <dbReference type="ChEBI" id="CHEBI:29105"/>
    </ligand>
</feature>
<accession>A0A328BIH1</accession>
<feature type="active site" description="Proton donor" evidence="12">
    <location>
        <position position="265"/>
    </location>
</feature>
<comment type="catalytic activity">
    <reaction evidence="11 12">
        <text>a UDP-3-O-[(3R)-3-hydroxyacyl]-N-acetyl-alpha-D-glucosamine + H2O = a UDP-3-O-[(3R)-3-hydroxyacyl]-alpha-D-glucosamine + acetate</text>
        <dbReference type="Rhea" id="RHEA:67816"/>
        <dbReference type="ChEBI" id="CHEBI:15377"/>
        <dbReference type="ChEBI" id="CHEBI:30089"/>
        <dbReference type="ChEBI" id="CHEBI:137740"/>
        <dbReference type="ChEBI" id="CHEBI:173225"/>
        <dbReference type="EC" id="3.5.1.108"/>
    </reaction>
</comment>
<gene>
    <name evidence="12" type="primary">lpxC</name>
    <name evidence="13" type="ORF">DJ019_09440</name>
</gene>
<dbReference type="InterPro" id="IPR020568">
    <property type="entry name" value="Ribosomal_Su5_D2-typ_SF"/>
</dbReference>
<keyword evidence="7 12" id="KW-0479">Metal-binding</keyword>
<comment type="cofactor">
    <cofactor evidence="1 12">
        <name>Zn(2+)</name>
        <dbReference type="ChEBI" id="CHEBI:29105"/>
    </cofactor>
</comment>
<dbReference type="PANTHER" id="PTHR33694">
    <property type="entry name" value="UDP-3-O-ACYL-N-ACETYLGLUCOSAMINE DEACETYLASE 1, MITOCHONDRIAL-RELATED"/>
    <property type="match status" value="1"/>
</dbReference>
<keyword evidence="14" id="KW-1185">Reference proteome</keyword>